<protein>
    <submittedName>
        <fullName evidence="1">Uncharacterized protein</fullName>
    </submittedName>
</protein>
<reference evidence="1" key="1">
    <citation type="submission" date="2018-06" db="EMBL/GenBank/DDBJ databases">
        <authorList>
            <person name="Zhirakovskaya E."/>
        </authorList>
    </citation>
    <scope>NUCLEOTIDE SEQUENCE</scope>
</reference>
<dbReference type="AlphaFoldDB" id="A0A3B0ZPL5"/>
<dbReference type="InterPro" id="IPR007553">
    <property type="entry name" value="2-thiour_desulf"/>
</dbReference>
<proteinExistence type="predicted"/>
<dbReference type="EMBL" id="UOFS01000006">
    <property type="protein sequence ID" value="VAW91140.1"/>
    <property type="molecule type" value="Genomic_DNA"/>
</dbReference>
<accession>A0A3B0ZPL5</accession>
<dbReference type="PANTHER" id="PTHR30087">
    <property type="entry name" value="INNER MEMBRANE PROTEIN"/>
    <property type="match status" value="1"/>
</dbReference>
<name>A0A3B0ZPL5_9ZZZZ</name>
<sequence>MCNLLNNTIKIAVSSCLTGEAVRYDGTDKKNTVVSNHLSAYFSLQVICPEIAIGLGIPRLPIRMIEHENNFSVVEINNSKLNYTDKMLRYAKHLLPLFDSYCGYIVKERSPSCGYRDTPRFSNSGKQVSRGAGLFTEQVINNKIWLPIISEIDLNDRALLDNFLERIFIVHLWRNLNNSTDIFYAKLQDQLRLRGTDVESLKTVSNATQTDAIFQSIMSILNRPITKVMQLKFLQAKVCEYQLESTKIPWMLQKFRDDQVTLKAVIANFQNAFEEFNHSVNSNYFYPDKREIDSRECYFGH</sequence>
<evidence type="ECO:0000313" key="1">
    <source>
        <dbReference type="EMBL" id="VAW91140.1"/>
    </source>
</evidence>
<dbReference type="PANTHER" id="PTHR30087:SF0">
    <property type="entry name" value="INNER MEMBRANE PROTEIN"/>
    <property type="match status" value="1"/>
</dbReference>
<dbReference type="Pfam" id="PF04463">
    <property type="entry name" value="2-thiour_desulf"/>
    <property type="match status" value="1"/>
</dbReference>
<organism evidence="1">
    <name type="scientific">hydrothermal vent metagenome</name>
    <dbReference type="NCBI Taxonomy" id="652676"/>
    <lineage>
        <taxon>unclassified sequences</taxon>
        <taxon>metagenomes</taxon>
        <taxon>ecological metagenomes</taxon>
    </lineage>
</organism>
<gene>
    <name evidence="1" type="ORF">MNBD_GAMMA22-2643</name>
</gene>